<dbReference type="SUPFAM" id="SSF56784">
    <property type="entry name" value="HAD-like"/>
    <property type="match status" value="1"/>
</dbReference>
<sequence length="247" mass="27454">MNIKAVLFDLDGTLLDTEALSDKAILLFYRDRGLAPEIYNALASSGYRLPWDLKKQMLGLRGSDWGPIAIKYAEEHWKIPPNTVTVDEIWSGWEQNLNDLCTEVETCLGAEPLVKELAVNQRLPLAIATSSRREAVTKKATKHENMFRHIRAIVTGDHPAVKTGKPAPDIYLEAARQLGVDPSNCLVVEDALSGVRSGKAAGCFVVAVPDPRFTQQEKAVFEAESDFVLESLWDFEELDIVFRGLKS</sequence>
<dbReference type="SFLD" id="SFLDG01129">
    <property type="entry name" value="C1.5:_HAD__Beta-PGM__Phosphata"/>
    <property type="match status" value="1"/>
</dbReference>
<dbReference type="PANTHER" id="PTHR18901:SF38">
    <property type="entry name" value="PSEUDOURIDINE-5'-PHOSPHATASE"/>
    <property type="match status" value="1"/>
</dbReference>
<dbReference type="NCBIfam" id="TIGR01509">
    <property type="entry name" value="HAD-SF-IA-v3"/>
    <property type="match status" value="1"/>
</dbReference>
<dbReference type="PANTHER" id="PTHR18901">
    <property type="entry name" value="2-DEOXYGLUCOSE-6-PHOSPHATE PHOSPHATASE 2"/>
    <property type="match status" value="1"/>
</dbReference>
<name>A0A7S3PC24_9STRA</name>
<dbReference type="SFLD" id="SFLDS00003">
    <property type="entry name" value="Haloacid_Dehalogenase"/>
    <property type="match status" value="1"/>
</dbReference>
<organism evidence="1">
    <name type="scientific">Amphora coffeiformis</name>
    <dbReference type="NCBI Taxonomy" id="265554"/>
    <lineage>
        <taxon>Eukaryota</taxon>
        <taxon>Sar</taxon>
        <taxon>Stramenopiles</taxon>
        <taxon>Ochrophyta</taxon>
        <taxon>Bacillariophyta</taxon>
        <taxon>Bacillariophyceae</taxon>
        <taxon>Bacillariophycidae</taxon>
        <taxon>Thalassiophysales</taxon>
        <taxon>Catenulaceae</taxon>
        <taxon>Amphora</taxon>
    </lineage>
</organism>
<proteinExistence type="predicted"/>
<evidence type="ECO:0000313" key="1">
    <source>
        <dbReference type="EMBL" id="CAE0421715.1"/>
    </source>
</evidence>
<reference evidence="1" key="1">
    <citation type="submission" date="2021-01" db="EMBL/GenBank/DDBJ databases">
        <authorList>
            <person name="Corre E."/>
            <person name="Pelletier E."/>
            <person name="Niang G."/>
            <person name="Scheremetjew M."/>
            <person name="Finn R."/>
            <person name="Kale V."/>
            <person name="Holt S."/>
            <person name="Cochrane G."/>
            <person name="Meng A."/>
            <person name="Brown T."/>
            <person name="Cohen L."/>
        </authorList>
    </citation>
    <scope>NUCLEOTIDE SEQUENCE</scope>
    <source>
        <strain evidence="1">CCMP127</strain>
    </source>
</reference>
<dbReference type="Pfam" id="PF00702">
    <property type="entry name" value="Hydrolase"/>
    <property type="match status" value="1"/>
</dbReference>
<dbReference type="AlphaFoldDB" id="A0A7S3PC24"/>
<dbReference type="InterPro" id="IPR036412">
    <property type="entry name" value="HAD-like_sf"/>
</dbReference>
<dbReference type="Gene3D" id="1.10.150.240">
    <property type="entry name" value="Putative phosphatase, domain 2"/>
    <property type="match status" value="1"/>
</dbReference>
<dbReference type="GO" id="GO:0016791">
    <property type="term" value="F:phosphatase activity"/>
    <property type="evidence" value="ECO:0007669"/>
    <property type="project" value="TreeGrafter"/>
</dbReference>
<dbReference type="InterPro" id="IPR023198">
    <property type="entry name" value="PGP-like_dom2"/>
</dbReference>
<accession>A0A7S3PC24</accession>
<dbReference type="InterPro" id="IPR006439">
    <property type="entry name" value="HAD-SF_hydro_IA"/>
</dbReference>
<dbReference type="EMBL" id="HBIM01024733">
    <property type="protein sequence ID" value="CAE0421715.1"/>
    <property type="molecule type" value="Transcribed_RNA"/>
</dbReference>
<dbReference type="InterPro" id="IPR023214">
    <property type="entry name" value="HAD_sf"/>
</dbReference>
<evidence type="ECO:0008006" key="2">
    <source>
        <dbReference type="Google" id="ProtNLM"/>
    </source>
</evidence>
<dbReference type="Gene3D" id="3.40.50.1000">
    <property type="entry name" value="HAD superfamily/HAD-like"/>
    <property type="match status" value="1"/>
</dbReference>
<gene>
    <name evidence="1" type="ORF">ACOF00016_LOCUS18352</name>
</gene>
<protein>
    <recommendedName>
        <fullName evidence="2">Riboflavin kinase</fullName>
    </recommendedName>
</protein>